<name>A0A8J4YH45_CHIOP</name>
<proteinExistence type="predicted"/>
<keyword evidence="3" id="KW-1185">Reference proteome</keyword>
<protein>
    <submittedName>
        <fullName evidence="2">Uncharacterized protein</fullName>
    </submittedName>
</protein>
<feature type="region of interest" description="Disordered" evidence="1">
    <location>
        <begin position="137"/>
        <end position="170"/>
    </location>
</feature>
<dbReference type="AlphaFoldDB" id="A0A8J4YH45"/>
<evidence type="ECO:0000313" key="2">
    <source>
        <dbReference type="EMBL" id="KAG0728110.1"/>
    </source>
</evidence>
<dbReference type="Proteomes" id="UP000770661">
    <property type="component" value="Unassembled WGS sequence"/>
</dbReference>
<dbReference type="EMBL" id="JACEEZ010002637">
    <property type="protein sequence ID" value="KAG0728110.1"/>
    <property type="molecule type" value="Genomic_DNA"/>
</dbReference>
<evidence type="ECO:0000256" key="1">
    <source>
        <dbReference type="SAM" id="MobiDB-lite"/>
    </source>
</evidence>
<gene>
    <name evidence="2" type="ORF">GWK47_003844</name>
</gene>
<comment type="caution">
    <text evidence="2">The sequence shown here is derived from an EMBL/GenBank/DDBJ whole genome shotgun (WGS) entry which is preliminary data.</text>
</comment>
<organism evidence="2 3">
    <name type="scientific">Chionoecetes opilio</name>
    <name type="common">Atlantic snow crab</name>
    <name type="synonym">Cancer opilio</name>
    <dbReference type="NCBI Taxonomy" id="41210"/>
    <lineage>
        <taxon>Eukaryota</taxon>
        <taxon>Metazoa</taxon>
        <taxon>Ecdysozoa</taxon>
        <taxon>Arthropoda</taxon>
        <taxon>Crustacea</taxon>
        <taxon>Multicrustacea</taxon>
        <taxon>Malacostraca</taxon>
        <taxon>Eumalacostraca</taxon>
        <taxon>Eucarida</taxon>
        <taxon>Decapoda</taxon>
        <taxon>Pleocyemata</taxon>
        <taxon>Brachyura</taxon>
        <taxon>Eubrachyura</taxon>
        <taxon>Majoidea</taxon>
        <taxon>Majidae</taxon>
        <taxon>Chionoecetes</taxon>
    </lineage>
</organism>
<sequence length="170" mass="18405">MREMSGGRILGPTSENCVLSQKPLHTLKGQARGVPVIEVNRTAQGGGTHGFVGGGGLTGVIFALVFEQGGGKSGVIGELPGSGNSFKEGFTRPQTPILEVRLGVGRTFGKVKTQRIPLGLSTSRRLDRFYHRKPYNPVPRKKCFKKRKKSARKYYRKRGGKPPRATTGDG</sequence>
<reference evidence="2" key="1">
    <citation type="submission" date="2020-07" db="EMBL/GenBank/DDBJ databases">
        <title>The High-quality genome of the commercially important snow crab, Chionoecetes opilio.</title>
        <authorList>
            <person name="Jeong J.-H."/>
            <person name="Ryu S."/>
        </authorList>
    </citation>
    <scope>NUCLEOTIDE SEQUENCE</scope>
    <source>
        <strain evidence="2">MADBK_172401_WGS</strain>
        <tissue evidence="2">Digestive gland</tissue>
    </source>
</reference>
<accession>A0A8J4YH45</accession>
<evidence type="ECO:0000313" key="3">
    <source>
        <dbReference type="Proteomes" id="UP000770661"/>
    </source>
</evidence>
<feature type="compositionally biased region" description="Basic residues" evidence="1">
    <location>
        <begin position="137"/>
        <end position="161"/>
    </location>
</feature>